<dbReference type="EMBL" id="MDYQ01000023">
    <property type="protein sequence ID" value="PRP87091.1"/>
    <property type="molecule type" value="Genomic_DNA"/>
</dbReference>
<comment type="caution">
    <text evidence="2">The sequence shown here is derived from an EMBL/GenBank/DDBJ whole genome shotgun (WGS) entry which is preliminary data.</text>
</comment>
<evidence type="ECO:0000256" key="1">
    <source>
        <dbReference type="SAM" id="MobiDB-lite"/>
    </source>
</evidence>
<dbReference type="AlphaFoldDB" id="A0A2P6NT21"/>
<dbReference type="Gene3D" id="3.30.70.2850">
    <property type="match status" value="1"/>
</dbReference>
<name>A0A2P6NT21_9EUKA</name>
<keyword evidence="3" id="KW-1185">Reference proteome</keyword>
<dbReference type="Proteomes" id="UP000241769">
    <property type="component" value="Unassembled WGS sequence"/>
</dbReference>
<evidence type="ECO:0000313" key="2">
    <source>
        <dbReference type="EMBL" id="PRP87091.1"/>
    </source>
</evidence>
<sequence length="240" mass="27934">MEEDWQDATTQYRHVHNRINRQDRSSKRGGGFDAKRSLGSYKIECRPYNRMDGSREASMEVYGFTTCGQGLTGQICLPGVLQASIILAGSRKALKKVIENMMDPEEEEEESDDDEEKEDEEQNEEKEDQEQDEEKEEEEEEDEGEEDREERKEKRRREPFVKNSFRSPKFWVKWQGEVQTSSGTHMETNGGYIVFGGNDCKKLTGTITSKTLEWDNVSITGWKIKSTAERDVHIEWKNEE</sequence>
<feature type="region of interest" description="Disordered" evidence="1">
    <location>
        <begin position="1"/>
        <end position="33"/>
    </location>
</feature>
<protein>
    <submittedName>
        <fullName evidence="2">Uncharacterized protein</fullName>
    </submittedName>
</protein>
<dbReference type="OrthoDB" id="5220117at2759"/>
<gene>
    <name evidence="2" type="ORF">PROFUN_04827</name>
</gene>
<evidence type="ECO:0000313" key="3">
    <source>
        <dbReference type="Proteomes" id="UP000241769"/>
    </source>
</evidence>
<accession>A0A2P6NT21</accession>
<dbReference type="InParanoid" id="A0A2P6NT21"/>
<feature type="compositionally biased region" description="Acidic residues" evidence="1">
    <location>
        <begin position="102"/>
        <end position="148"/>
    </location>
</feature>
<feature type="region of interest" description="Disordered" evidence="1">
    <location>
        <begin position="101"/>
        <end position="157"/>
    </location>
</feature>
<reference evidence="2 3" key="1">
    <citation type="journal article" date="2018" name="Genome Biol. Evol.">
        <title>Multiple Roots of Fruiting Body Formation in Amoebozoa.</title>
        <authorList>
            <person name="Hillmann F."/>
            <person name="Forbes G."/>
            <person name="Novohradska S."/>
            <person name="Ferling I."/>
            <person name="Riege K."/>
            <person name="Groth M."/>
            <person name="Westermann M."/>
            <person name="Marz M."/>
            <person name="Spaller T."/>
            <person name="Winckler T."/>
            <person name="Schaap P."/>
            <person name="Glockner G."/>
        </authorList>
    </citation>
    <scope>NUCLEOTIDE SEQUENCE [LARGE SCALE GENOMIC DNA]</scope>
    <source>
        <strain evidence="2 3">Jena</strain>
    </source>
</reference>
<proteinExistence type="predicted"/>
<organism evidence="2 3">
    <name type="scientific">Planoprotostelium fungivorum</name>
    <dbReference type="NCBI Taxonomy" id="1890364"/>
    <lineage>
        <taxon>Eukaryota</taxon>
        <taxon>Amoebozoa</taxon>
        <taxon>Evosea</taxon>
        <taxon>Variosea</taxon>
        <taxon>Cavosteliida</taxon>
        <taxon>Cavosteliaceae</taxon>
        <taxon>Planoprotostelium</taxon>
    </lineage>
</organism>